<feature type="transmembrane region" description="Helical" evidence="6">
    <location>
        <begin position="180"/>
        <end position="201"/>
    </location>
</feature>
<evidence type="ECO:0000313" key="8">
    <source>
        <dbReference type="EMBL" id="RII42316.1"/>
    </source>
</evidence>
<keyword evidence="3 6" id="KW-1133">Transmembrane helix</keyword>
<dbReference type="Proteomes" id="UP000265419">
    <property type="component" value="Unassembled WGS sequence"/>
</dbReference>
<feature type="transmembrane region" description="Helical" evidence="6">
    <location>
        <begin position="154"/>
        <end position="173"/>
    </location>
</feature>
<feature type="domain" description="Amino acid permease/ SLC12A" evidence="7">
    <location>
        <begin position="69"/>
        <end position="287"/>
    </location>
</feature>
<dbReference type="GO" id="GO:0055085">
    <property type="term" value="P:transmembrane transport"/>
    <property type="evidence" value="ECO:0007669"/>
    <property type="project" value="InterPro"/>
</dbReference>
<accession>A0A399JIQ1</accession>
<evidence type="ECO:0000256" key="6">
    <source>
        <dbReference type="SAM" id="Phobius"/>
    </source>
</evidence>
<dbReference type="PANTHER" id="PTHR42770">
    <property type="entry name" value="AMINO ACID TRANSPORTER-RELATED"/>
    <property type="match status" value="1"/>
</dbReference>
<dbReference type="PANTHER" id="PTHR42770:SF16">
    <property type="entry name" value="AMINO ACID PERMEASE"/>
    <property type="match status" value="1"/>
</dbReference>
<dbReference type="AlphaFoldDB" id="A0A399JIQ1"/>
<reference evidence="8 9" key="1">
    <citation type="submission" date="2018-07" db="EMBL/GenBank/DDBJ databases">
        <title>Arthrobacter sp. nov., isolated from raw cow's milk with high bacterial count.</title>
        <authorList>
            <person name="Hahne J."/>
            <person name="Isele D."/>
            <person name="Lipski A."/>
        </authorList>
    </citation>
    <scope>NUCLEOTIDE SEQUENCE [LARGE SCALE GENOMIC DNA]</scope>
    <source>
        <strain evidence="8 9">JZ R-35</strain>
    </source>
</reference>
<feature type="compositionally biased region" description="Low complexity" evidence="5">
    <location>
        <begin position="12"/>
        <end position="26"/>
    </location>
</feature>
<evidence type="ECO:0000256" key="2">
    <source>
        <dbReference type="ARBA" id="ARBA00022692"/>
    </source>
</evidence>
<evidence type="ECO:0000256" key="5">
    <source>
        <dbReference type="SAM" id="MobiDB-lite"/>
    </source>
</evidence>
<sequence length="317" mass="31585">MAQPSAPSHTTAAQRPAAAGPAPQGAESTGHGSGLRGRLGLWSIVFMVVAAASPLGVIGGPVPLGNGAAFPATFVIAALVLALFAVGFTAMTPHVRRAGAFSSYVREGLGAGAGVGTGFAALLTYLTLEAAVYGLIGPGIQELLASYGVPSLPWWAWALLVAAGVAALGYGNIAVSGKVLAILLIAEVAIVVVLDVAVIASGSGPEGPSTAAFQPSQIFSGAPGVAILFALLSFLGFEVTAVFRDETKDPSRTIPRATYVALRGVAVFYAVSSWVLVTAVGESTVAGVASDHSATLLSDVTGTYLGPSACPPGSARS</sequence>
<organism evidence="8 9">
    <name type="scientific">Galactobacter valiniphilus</name>
    <dbReference type="NCBI Taxonomy" id="2676122"/>
    <lineage>
        <taxon>Bacteria</taxon>
        <taxon>Bacillati</taxon>
        <taxon>Actinomycetota</taxon>
        <taxon>Actinomycetes</taxon>
        <taxon>Micrococcales</taxon>
        <taxon>Micrococcaceae</taxon>
        <taxon>Galactobacter</taxon>
    </lineage>
</organism>
<keyword evidence="4 6" id="KW-0472">Membrane</keyword>
<dbReference type="Gene3D" id="1.20.1740.10">
    <property type="entry name" value="Amino acid/polyamine transporter I"/>
    <property type="match status" value="1"/>
</dbReference>
<name>A0A399JIQ1_9MICC</name>
<evidence type="ECO:0000256" key="4">
    <source>
        <dbReference type="ARBA" id="ARBA00023136"/>
    </source>
</evidence>
<proteinExistence type="predicted"/>
<comment type="subcellular location">
    <subcellularLocation>
        <location evidence="1">Membrane</location>
        <topology evidence="1">Multi-pass membrane protein</topology>
    </subcellularLocation>
</comment>
<dbReference type="GO" id="GO:0016020">
    <property type="term" value="C:membrane"/>
    <property type="evidence" value="ECO:0007669"/>
    <property type="project" value="UniProtKB-SubCell"/>
</dbReference>
<protein>
    <submittedName>
        <fullName evidence="8">APC family permease</fullName>
    </submittedName>
</protein>
<keyword evidence="2 6" id="KW-0812">Transmembrane</keyword>
<feature type="transmembrane region" description="Helical" evidence="6">
    <location>
        <begin position="39"/>
        <end position="62"/>
    </location>
</feature>
<evidence type="ECO:0000259" key="7">
    <source>
        <dbReference type="Pfam" id="PF00324"/>
    </source>
</evidence>
<dbReference type="InterPro" id="IPR004841">
    <property type="entry name" value="AA-permease/SLC12A_dom"/>
</dbReference>
<evidence type="ECO:0000256" key="1">
    <source>
        <dbReference type="ARBA" id="ARBA00004141"/>
    </source>
</evidence>
<gene>
    <name evidence="8" type="ORF">DWB68_07935</name>
</gene>
<dbReference type="EMBL" id="QQXK01000013">
    <property type="protein sequence ID" value="RII42316.1"/>
    <property type="molecule type" value="Genomic_DNA"/>
</dbReference>
<comment type="caution">
    <text evidence="8">The sequence shown here is derived from an EMBL/GenBank/DDBJ whole genome shotgun (WGS) entry which is preliminary data.</text>
</comment>
<evidence type="ECO:0000313" key="9">
    <source>
        <dbReference type="Proteomes" id="UP000265419"/>
    </source>
</evidence>
<evidence type="ECO:0000256" key="3">
    <source>
        <dbReference type="ARBA" id="ARBA00022989"/>
    </source>
</evidence>
<feature type="compositionally biased region" description="Polar residues" evidence="5">
    <location>
        <begin position="1"/>
        <end position="11"/>
    </location>
</feature>
<feature type="transmembrane region" description="Helical" evidence="6">
    <location>
        <begin position="109"/>
        <end position="134"/>
    </location>
</feature>
<feature type="region of interest" description="Disordered" evidence="5">
    <location>
        <begin position="1"/>
        <end position="32"/>
    </location>
</feature>
<feature type="transmembrane region" description="Helical" evidence="6">
    <location>
        <begin position="68"/>
        <end position="88"/>
    </location>
</feature>
<keyword evidence="9" id="KW-1185">Reference proteome</keyword>
<dbReference type="InterPro" id="IPR050367">
    <property type="entry name" value="APC_superfamily"/>
</dbReference>
<dbReference type="RefSeq" id="WP_119424608.1">
    <property type="nucleotide sequence ID" value="NZ_QQXK01000013.1"/>
</dbReference>
<feature type="transmembrane region" description="Helical" evidence="6">
    <location>
        <begin position="221"/>
        <end position="243"/>
    </location>
</feature>
<dbReference type="Pfam" id="PF00324">
    <property type="entry name" value="AA_permease"/>
    <property type="match status" value="1"/>
</dbReference>